<dbReference type="AlphaFoldDB" id="A0A413Q0N1"/>
<dbReference type="Proteomes" id="UP000283721">
    <property type="component" value="Unassembled WGS sequence"/>
</dbReference>
<dbReference type="Gene3D" id="2.160.10.10">
    <property type="entry name" value="Hexapeptide repeat proteins"/>
    <property type="match status" value="1"/>
</dbReference>
<dbReference type="InterPro" id="IPR018357">
    <property type="entry name" value="Hexapep_transf_CS"/>
</dbReference>
<evidence type="ECO:0000313" key="4">
    <source>
        <dbReference type="Proteomes" id="UP000283721"/>
    </source>
</evidence>
<accession>A0A413Q0N1</accession>
<dbReference type="GO" id="GO:0016740">
    <property type="term" value="F:transferase activity"/>
    <property type="evidence" value="ECO:0007669"/>
    <property type="project" value="UniProtKB-KW"/>
</dbReference>
<name>A0A413Q0N1_9FIRM</name>
<organism evidence="3 4">
    <name type="scientific">Agathobacter rectalis</name>
    <dbReference type="NCBI Taxonomy" id="39491"/>
    <lineage>
        <taxon>Bacteria</taxon>
        <taxon>Bacillati</taxon>
        <taxon>Bacillota</taxon>
        <taxon>Clostridia</taxon>
        <taxon>Lachnospirales</taxon>
        <taxon>Lachnospiraceae</taxon>
        <taxon>Agathobacter</taxon>
    </lineage>
</organism>
<evidence type="ECO:0000256" key="2">
    <source>
        <dbReference type="ARBA" id="ARBA00022737"/>
    </source>
</evidence>
<dbReference type="Pfam" id="PF00132">
    <property type="entry name" value="Hexapep"/>
    <property type="match status" value="1"/>
</dbReference>
<reference evidence="3 4" key="1">
    <citation type="submission" date="2018-08" db="EMBL/GenBank/DDBJ databases">
        <title>A genome reference for cultivated species of the human gut microbiota.</title>
        <authorList>
            <person name="Zou Y."/>
            <person name="Xue W."/>
            <person name="Luo G."/>
        </authorList>
    </citation>
    <scope>NUCLEOTIDE SEQUENCE [LARGE SCALE GENOMIC DNA]</scope>
    <source>
        <strain evidence="3 4">AM47-6BH</strain>
    </source>
</reference>
<dbReference type="PROSITE" id="PS00101">
    <property type="entry name" value="HEXAPEP_TRANSFERASES"/>
    <property type="match status" value="1"/>
</dbReference>
<proteinExistence type="predicted"/>
<evidence type="ECO:0000256" key="1">
    <source>
        <dbReference type="ARBA" id="ARBA00022679"/>
    </source>
</evidence>
<comment type="caution">
    <text evidence="3">The sequence shown here is derived from an EMBL/GenBank/DDBJ whole genome shotgun (WGS) entry which is preliminary data.</text>
</comment>
<evidence type="ECO:0000313" key="3">
    <source>
        <dbReference type="EMBL" id="RGZ85585.1"/>
    </source>
</evidence>
<keyword evidence="2" id="KW-0677">Repeat</keyword>
<sequence length="95" mass="9876">MKKGVTIYHHGSIIINGDARIGQNCTLHGMNCIGNNGKSFAAPIIGDNVDIGVGAKIIGAVRVGNNVKIGANAVVFKDVPSNCTVVGNPMRIIQH</sequence>
<dbReference type="EMBL" id="QSES01000090">
    <property type="protein sequence ID" value="RGZ85585.1"/>
    <property type="molecule type" value="Genomic_DNA"/>
</dbReference>
<gene>
    <name evidence="3" type="ORF">DW967_18015</name>
</gene>
<dbReference type="InterPro" id="IPR001451">
    <property type="entry name" value="Hexapep"/>
</dbReference>
<keyword evidence="1 3" id="KW-0808">Transferase</keyword>
<dbReference type="SUPFAM" id="SSF51161">
    <property type="entry name" value="Trimeric LpxA-like enzymes"/>
    <property type="match status" value="1"/>
</dbReference>
<protein>
    <submittedName>
        <fullName evidence="3">Serine acetyltransferase</fullName>
    </submittedName>
</protein>
<dbReference type="PANTHER" id="PTHR42811">
    <property type="entry name" value="SERINE ACETYLTRANSFERASE"/>
    <property type="match status" value="1"/>
</dbReference>
<dbReference type="InterPro" id="IPR011004">
    <property type="entry name" value="Trimer_LpxA-like_sf"/>
</dbReference>